<name>A0A7J3SLA0_9CREN</name>
<comment type="caution">
    <text evidence="1">The sequence shown here is derived from an EMBL/GenBank/DDBJ whole genome shotgun (WGS) entry which is preliminary data.</text>
</comment>
<gene>
    <name evidence="1" type="ORF">ENW83_04260</name>
</gene>
<dbReference type="AlphaFoldDB" id="A0A7J3SLA0"/>
<sequence>MAEIIRIEGVSAKPSEKKPGTYSLKVYIKNVGEENAEINSIYVLNIYGNVFCAEVLNLTLSPGDVGYISLECELEKMSQYFVKVSTRKGYESLYSISI</sequence>
<organism evidence="1">
    <name type="scientific">Fervidicoccus fontis</name>
    <dbReference type="NCBI Taxonomy" id="683846"/>
    <lineage>
        <taxon>Archaea</taxon>
        <taxon>Thermoproteota</taxon>
        <taxon>Thermoprotei</taxon>
        <taxon>Fervidicoccales</taxon>
        <taxon>Fervidicoccaceae</taxon>
        <taxon>Fervidicoccus</taxon>
    </lineage>
</organism>
<evidence type="ECO:0008006" key="2">
    <source>
        <dbReference type="Google" id="ProtNLM"/>
    </source>
</evidence>
<proteinExistence type="predicted"/>
<reference evidence="1" key="1">
    <citation type="journal article" date="2020" name="mSystems">
        <title>Genome- and Community-Level Interaction Insights into Carbon Utilization and Element Cycling Functions of Hydrothermarchaeota in Hydrothermal Sediment.</title>
        <authorList>
            <person name="Zhou Z."/>
            <person name="Liu Y."/>
            <person name="Xu W."/>
            <person name="Pan J."/>
            <person name="Luo Z.H."/>
            <person name="Li M."/>
        </authorList>
    </citation>
    <scope>NUCLEOTIDE SEQUENCE [LARGE SCALE GENOMIC DNA]</scope>
    <source>
        <strain evidence="1">SpSt-885</strain>
    </source>
</reference>
<protein>
    <recommendedName>
        <fullName evidence="2">CARDB domain-containing protein</fullName>
    </recommendedName>
</protein>
<accession>A0A7J3SLA0</accession>
<dbReference type="EMBL" id="DTLS01000122">
    <property type="protein sequence ID" value="HGZ60401.1"/>
    <property type="molecule type" value="Genomic_DNA"/>
</dbReference>
<evidence type="ECO:0000313" key="1">
    <source>
        <dbReference type="EMBL" id="HGZ60401.1"/>
    </source>
</evidence>